<comment type="caution">
    <text evidence="1">The sequence shown here is derived from an EMBL/GenBank/DDBJ whole genome shotgun (WGS) entry which is preliminary data.</text>
</comment>
<dbReference type="EMBL" id="LXQA010203221">
    <property type="protein sequence ID" value="MCI33291.1"/>
    <property type="molecule type" value="Genomic_DNA"/>
</dbReference>
<dbReference type="Proteomes" id="UP000265520">
    <property type="component" value="Unassembled WGS sequence"/>
</dbReference>
<accession>A0A392R9P0</accession>
<reference evidence="1 2" key="1">
    <citation type="journal article" date="2018" name="Front. Plant Sci.">
        <title>Red Clover (Trifolium pratense) and Zigzag Clover (T. medium) - A Picture of Genomic Similarities and Differences.</title>
        <authorList>
            <person name="Dluhosova J."/>
            <person name="Istvanek J."/>
            <person name="Nedelnik J."/>
            <person name="Repkova J."/>
        </authorList>
    </citation>
    <scope>NUCLEOTIDE SEQUENCE [LARGE SCALE GENOMIC DNA]</scope>
    <source>
        <strain evidence="2">cv. 10/8</strain>
        <tissue evidence="1">Leaf</tissue>
    </source>
</reference>
<feature type="non-terminal residue" evidence="1">
    <location>
        <position position="1"/>
    </location>
</feature>
<organism evidence="1 2">
    <name type="scientific">Trifolium medium</name>
    <dbReference type="NCBI Taxonomy" id="97028"/>
    <lineage>
        <taxon>Eukaryota</taxon>
        <taxon>Viridiplantae</taxon>
        <taxon>Streptophyta</taxon>
        <taxon>Embryophyta</taxon>
        <taxon>Tracheophyta</taxon>
        <taxon>Spermatophyta</taxon>
        <taxon>Magnoliopsida</taxon>
        <taxon>eudicotyledons</taxon>
        <taxon>Gunneridae</taxon>
        <taxon>Pentapetalae</taxon>
        <taxon>rosids</taxon>
        <taxon>fabids</taxon>
        <taxon>Fabales</taxon>
        <taxon>Fabaceae</taxon>
        <taxon>Papilionoideae</taxon>
        <taxon>50 kb inversion clade</taxon>
        <taxon>NPAAA clade</taxon>
        <taxon>Hologalegina</taxon>
        <taxon>IRL clade</taxon>
        <taxon>Trifolieae</taxon>
        <taxon>Trifolium</taxon>
    </lineage>
</organism>
<evidence type="ECO:0000313" key="2">
    <source>
        <dbReference type="Proteomes" id="UP000265520"/>
    </source>
</evidence>
<evidence type="ECO:0000313" key="1">
    <source>
        <dbReference type="EMBL" id="MCI33291.1"/>
    </source>
</evidence>
<dbReference type="AlphaFoldDB" id="A0A392R9P0"/>
<protein>
    <submittedName>
        <fullName evidence="1">Uncharacterized protein</fullName>
    </submittedName>
</protein>
<sequence>GIKETEEKGVNGSKKLDISSSKSCIFGRTEQLAEREVLSPSEIGKENSGSCMHEFLLIE</sequence>
<name>A0A392R9P0_9FABA</name>
<keyword evidence="2" id="KW-1185">Reference proteome</keyword>
<proteinExistence type="predicted"/>